<reference evidence="1" key="1">
    <citation type="submission" date="2023-10" db="EMBL/GenBank/DDBJ databases">
        <title>Genome assembly of Pristionchus species.</title>
        <authorList>
            <person name="Yoshida K."/>
            <person name="Sommer R.J."/>
        </authorList>
    </citation>
    <scope>NUCLEOTIDE SEQUENCE</scope>
    <source>
        <strain evidence="1">RS0144</strain>
    </source>
</reference>
<keyword evidence="2" id="KW-1185">Reference proteome</keyword>
<comment type="caution">
    <text evidence="1">The sequence shown here is derived from an EMBL/GenBank/DDBJ whole genome shotgun (WGS) entry which is preliminary data.</text>
</comment>
<organism evidence="1 2">
    <name type="scientific">Pristionchus entomophagus</name>
    <dbReference type="NCBI Taxonomy" id="358040"/>
    <lineage>
        <taxon>Eukaryota</taxon>
        <taxon>Metazoa</taxon>
        <taxon>Ecdysozoa</taxon>
        <taxon>Nematoda</taxon>
        <taxon>Chromadorea</taxon>
        <taxon>Rhabditida</taxon>
        <taxon>Rhabditina</taxon>
        <taxon>Diplogasteromorpha</taxon>
        <taxon>Diplogasteroidea</taxon>
        <taxon>Neodiplogasteridae</taxon>
        <taxon>Pristionchus</taxon>
    </lineage>
</organism>
<evidence type="ECO:0000313" key="1">
    <source>
        <dbReference type="EMBL" id="GMT02286.1"/>
    </source>
</evidence>
<gene>
    <name evidence="1" type="ORF">PENTCL1PPCAC_24460</name>
</gene>
<evidence type="ECO:0000313" key="2">
    <source>
        <dbReference type="Proteomes" id="UP001432027"/>
    </source>
</evidence>
<dbReference type="EMBL" id="BTSX01000005">
    <property type="protein sequence ID" value="GMT02286.1"/>
    <property type="molecule type" value="Genomic_DNA"/>
</dbReference>
<sequence length="72" mass="7994">KGGAVTSSRSYASTHPINKCLHERCVTVLSGDVYWCLVFLVVNIGIGLQVGHDLQQSEVAFLRDFVEWGTER</sequence>
<feature type="non-terminal residue" evidence="1">
    <location>
        <position position="1"/>
    </location>
</feature>
<evidence type="ECO:0008006" key="3">
    <source>
        <dbReference type="Google" id="ProtNLM"/>
    </source>
</evidence>
<protein>
    <recommendedName>
        <fullName evidence="3">Innexin</fullName>
    </recommendedName>
</protein>
<dbReference type="AlphaFoldDB" id="A0AAV5U726"/>
<dbReference type="Proteomes" id="UP001432027">
    <property type="component" value="Unassembled WGS sequence"/>
</dbReference>
<feature type="non-terminal residue" evidence="1">
    <location>
        <position position="72"/>
    </location>
</feature>
<accession>A0AAV5U726</accession>
<proteinExistence type="predicted"/>
<name>A0AAV5U726_9BILA</name>